<dbReference type="OrthoDB" id="2537480at2759"/>
<evidence type="ECO:0000313" key="2">
    <source>
        <dbReference type="EMBL" id="TFL02451.1"/>
    </source>
</evidence>
<name>A0A5C3QPJ3_9AGAR</name>
<dbReference type="EMBL" id="ML178822">
    <property type="protein sequence ID" value="TFL02451.1"/>
    <property type="molecule type" value="Genomic_DNA"/>
</dbReference>
<dbReference type="InterPro" id="IPR008258">
    <property type="entry name" value="Transglycosylase_SLT_dom_1"/>
</dbReference>
<proteinExistence type="predicted"/>
<keyword evidence="3" id="KW-1185">Reference proteome</keyword>
<accession>A0A5C3QPJ3</accession>
<dbReference type="AlphaFoldDB" id="A0A5C3QPJ3"/>
<evidence type="ECO:0000259" key="1">
    <source>
        <dbReference type="Pfam" id="PF01464"/>
    </source>
</evidence>
<dbReference type="CDD" id="cd00254">
    <property type="entry name" value="LT-like"/>
    <property type="match status" value="1"/>
</dbReference>
<sequence>MRTIVEAASRAQVPTQKNYAIEVNDWLHHGVLTPLRGSGSWFSSQLAKVTATSGPNGNIDFFNCGIEGGGWNPPYIAISQLKAVDLRAALNDGNSPFHACKNYISTFEKYAWEHGYPPILLAAFAMQESSCNPNTTGGGGEMGLMQITPDKCGGAPGGNCKDPDFNIRTGAAYFAKNLKEDGGNVLLSIGRYNGWRKGMTKADATHAANIGLCRNQNNLDYFQQFLNGWIQNRNAYDHNNRLGKYFNLDRCN</sequence>
<reference evidence="2 3" key="1">
    <citation type="journal article" date="2019" name="Nat. Ecol. Evol.">
        <title>Megaphylogeny resolves global patterns of mushroom evolution.</title>
        <authorList>
            <person name="Varga T."/>
            <person name="Krizsan K."/>
            <person name="Foldi C."/>
            <person name="Dima B."/>
            <person name="Sanchez-Garcia M."/>
            <person name="Sanchez-Ramirez S."/>
            <person name="Szollosi G.J."/>
            <person name="Szarkandi J.G."/>
            <person name="Papp V."/>
            <person name="Albert L."/>
            <person name="Andreopoulos W."/>
            <person name="Angelini C."/>
            <person name="Antonin V."/>
            <person name="Barry K.W."/>
            <person name="Bougher N.L."/>
            <person name="Buchanan P."/>
            <person name="Buyck B."/>
            <person name="Bense V."/>
            <person name="Catcheside P."/>
            <person name="Chovatia M."/>
            <person name="Cooper J."/>
            <person name="Damon W."/>
            <person name="Desjardin D."/>
            <person name="Finy P."/>
            <person name="Geml J."/>
            <person name="Haridas S."/>
            <person name="Hughes K."/>
            <person name="Justo A."/>
            <person name="Karasinski D."/>
            <person name="Kautmanova I."/>
            <person name="Kiss B."/>
            <person name="Kocsube S."/>
            <person name="Kotiranta H."/>
            <person name="LaButti K.M."/>
            <person name="Lechner B.E."/>
            <person name="Liimatainen K."/>
            <person name="Lipzen A."/>
            <person name="Lukacs Z."/>
            <person name="Mihaltcheva S."/>
            <person name="Morgado L.N."/>
            <person name="Niskanen T."/>
            <person name="Noordeloos M.E."/>
            <person name="Ohm R.A."/>
            <person name="Ortiz-Santana B."/>
            <person name="Ovrebo C."/>
            <person name="Racz N."/>
            <person name="Riley R."/>
            <person name="Savchenko A."/>
            <person name="Shiryaev A."/>
            <person name="Soop K."/>
            <person name="Spirin V."/>
            <person name="Szebenyi C."/>
            <person name="Tomsovsky M."/>
            <person name="Tulloss R.E."/>
            <person name="Uehling J."/>
            <person name="Grigoriev I.V."/>
            <person name="Vagvolgyi C."/>
            <person name="Papp T."/>
            <person name="Martin F.M."/>
            <person name="Miettinen O."/>
            <person name="Hibbett D.S."/>
            <person name="Nagy L.G."/>
        </authorList>
    </citation>
    <scope>NUCLEOTIDE SEQUENCE [LARGE SCALE GENOMIC DNA]</scope>
    <source>
        <strain evidence="2 3">CBS 309.79</strain>
    </source>
</reference>
<dbReference type="Pfam" id="PF01464">
    <property type="entry name" value="SLT"/>
    <property type="match status" value="1"/>
</dbReference>
<evidence type="ECO:0000313" key="3">
    <source>
        <dbReference type="Proteomes" id="UP000305067"/>
    </source>
</evidence>
<feature type="domain" description="Transglycosylase SLT" evidence="1">
    <location>
        <begin position="106"/>
        <end position="194"/>
    </location>
</feature>
<gene>
    <name evidence="2" type="ORF">BDV98DRAFT_612080</name>
</gene>
<dbReference type="InterPro" id="IPR023346">
    <property type="entry name" value="Lysozyme-like_dom_sf"/>
</dbReference>
<dbReference type="Proteomes" id="UP000305067">
    <property type="component" value="Unassembled WGS sequence"/>
</dbReference>
<dbReference type="GO" id="GO:0016787">
    <property type="term" value="F:hydrolase activity"/>
    <property type="evidence" value="ECO:0007669"/>
    <property type="project" value="UniProtKB-KW"/>
</dbReference>
<keyword evidence="2" id="KW-0378">Hydrolase</keyword>
<organism evidence="2 3">
    <name type="scientific">Pterulicium gracile</name>
    <dbReference type="NCBI Taxonomy" id="1884261"/>
    <lineage>
        <taxon>Eukaryota</taxon>
        <taxon>Fungi</taxon>
        <taxon>Dikarya</taxon>
        <taxon>Basidiomycota</taxon>
        <taxon>Agaricomycotina</taxon>
        <taxon>Agaricomycetes</taxon>
        <taxon>Agaricomycetidae</taxon>
        <taxon>Agaricales</taxon>
        <taxon>Pleurotineae</taxon>
        <taxon>Pterulaceae</taxon>
        <taxon>Pterulicium</taxon>
    </lineage>
</organism>
<dbReference type="SUPFAM" id="SSF53955">
    <property type="entry name" value="Lysozyme-like"/>
    <property type="match status" value="1"/>
</dbReference>
<dbReference type="Gene3D" id="1.10.530.10">
    <property type="match status" value="1"/>
</dbReference>
<protein>
    <submittedName>
        <fullName evidence="2">Glycoside hydrolase family 23 protein</fullName>
    </submittedName>
</protein>